<accession>A0A7J7KIX7</accession>
<dbReference type="GO" id="GO:0007166">
    <property type="term" value="P:cell surface receptor signaling pathway"/>
    <property type="evidence" value="ECO:0007669"/>
    <property type="project" value="InterPro"/>
</dbReference>
<evidence type="ECO:0000256" key="2">
    <source>
        <dbReference type="ARBA" id="ARBA00007343"/>
    </source>
</evidence>
<evidence type="ECO:0000256" key="1">
    <source>
        <dbReference type="ARBA" id="ARBA00004141"/>
    </source>
</evidence>
<feature type="transmembrane region" description="Helical" evidence="8">
    <location>
        <begin position="185"/>
        <end position="207"/>
    </location>
</feature>
<comment type="subcellular location">
    <subcellularLocation>
        <location evidence="1">Membrane</location>
        <topology evidence="1">Multi-pass membrane protein</topology>
    </subcellularLocation>
</comment>
<dbReference type="InterPro" id="IPR017981">
    <property type="entry name" value="GPCR_2-like_7TM"/>
</dbReference>
<feature type="transmembrane region" description="Helical" evidence="8">
    <location>
        <begin position="109"/>
        <end position="135"/>
    </location>
</feature>
<dbReference type="InterPro" id="IPR017983">
    <property type="entry name" value="GPCR_2_secretin-like_CS"/>
</dbReference>
<evidence type="ECO:0000256" key="3">
    <source>
        <dbReference type="ARBA" id="ARBA00022692"/>
    </source>
</evidence>
<evidence type="ECO:0000256" key="8">
    <source>
        <dbReference type="SAM" id="Phobius"/>
    </source>
</evidence>
<dbReference type="OrthoDB" id="1100386at2759"/>
<evidence type="ECO:0000259" key="9">
    <source>
        <dbReference type="PROSITE" id="PS50261"/>
    </source>
</evidence>
<evidence type="ECO:0000313" key="10">
    <source>
        <dbReference type="EMBL" id="KAF6038183.1"/>
    </source>
</evidence>
<reference evidence="10" key="1">
    <citation type="submission" date="2020-06" db="EMBL/GenBank/DDBJ databases">
        <title>Draft genome of Bugula neritina, a colonial animal packing powerful symbionts and potential medicines.</title>
        <authorList>
            <person name="Rayko M."/>
        </authorList>
    </citation>
    <scope>NUCLEOTIDE SEQUENCE [LARGE SCALE GENOMIC DNA]</scope>
    <source>
        <strain evidence="10">Kwan_BN1</strain>
    </source>
</reference>
<comment type="similarity">
    <text evidence="2">Belongs to the G-protein coupled receptor 2 family. Adhesion G-protein coupled receptor (ADGR) subfamily.</text>
</comment>
<dbReference type="Gene3D" id="1.20.1070.10">
    <property type="entry name" value="Rhodopsin 7-helix transmembrane proteins"/>
    <property type="match status" value="1"/>
</dbReference>
<dbReference type="EMBL" id="VXIV02000453">
    <property type="protein sequence ID" value="KAF6038183.1"/>
    <property type="molecule type" value="Genomic_DNA"/>
</dbReference>
<sequence>MNLIVALGLAQLIFIAGIETTYDRVACAAVAALLHYFFTATFTWMLCEGIQLYVKIITVFNSNSRFKQPFYYIIGWVTPLVIVSISMAVKLDSYGSQSSCWLAYDGGLIWAFIGPVCLVIAINMCIMLGVVRIIVTSAASMPVNEESNSSLSVVKAGVKGIFILTPILGANWLFGLFAVNKNTVVFEFLFNIINSLQGLFIFLFHCIGSSEVRSAFRSKLYMSSKSRYNISSSKPGIMSSADYTAARRRSLRNYTPSSSRKESSEEAAFLNEVLPHDLELKDKFVMPNSAISKTNRRYGSPKKQASTITVVTCLEFGKDDVLTG</sequence>
<evidence type="ECO:0000256" key="7">
    <source>
        <dbReference type="ARBA" id="ARBA00023180"/>
    </source>
</evidence>
<keyword evidence="5 8" id="KW-0472">Membrane</keyword>
<feature type="transmembrane region" description="Helical" evidence="8">
    <location>
        <begin position="33"/>
        <end position="58"/>
    </location>
</feature>
<comment type="caution">
    <text evidence="10">The sequence shown here is derived from an EMBL/GenBank/DDBJ whole genome shotgun (WGS) entry which is preliminary data.</text>
</comment>
<gene>
    <name evidence="10" type="ORF">EB796_003514</name>
</gene>
<dbReference type="PRINTS" id="PR00249">
    <property type="entry name" value="GPCRSECRETIN"/>
</dbReference>
<feature type="transmembrane region" description="Helical" evidence="8">
    <location>
        <begin position="70"/>
        <end position="89"/>
    </location>
</feature>
<dbReference type="GO" id="GO:0005886">
    <property type="term" value="C:plasma membrane"/>
    <property type="evidence" value="ECO:0007669"/>
    <property type="project" value="TreeGrafter"/>
</dbReference>
<evidence type="ECO:0000313" key="11">
    <source>
        <dbReference type="Proteomes" id="UP000593567"/>
    </source>
</evidence>
<feature type="domain" description="G-protein coupled receptors family 2 profile 2" evidence="9">
    <location>
        <begin position="1"/>
        <end position="209"/>
    </location>
</feature>
<protein>
    <recommendedName>
        <fullName evidence="9">G-protein coupled receptors family 2 profile 2 domain-containing protein</fullName>
    </recommendedName>
</protein>
<keyword evidence="11" id="KW-1185">Reference proteome</keyword>
<organism evidence="10 11">
    <name type="scientific">Bugula neritina</name>
    <name type="common">Brown bryozoan</name>
    <name type="synonym">Sertularia neritina</name>
    <dbReference type="NCBI Taxonomy" id="10212"/>
    <lineage>
        <taxon>Eukaryota</taxon>
        <taxon>Metazoa</taxon>
        <taxon>Spiralia</taxon>
        <taxon>Lophotrochozoa</taxon>
        <taxon>Bryozoa</taxon>
        <taxon>Gymnolaemata</taxon>
        <taxon>Cheilostomatida</taxon>
        <taxon>Flustrina</taxon>
        <taxon>Buguloidea</taxon>
        <taxon>Bugulidae</taxon>
        <taxon>Bugula</taxon>
    </lineage>
</organism>
<dbReference type="AlphaFoldDB" id="A0A7J7KIX7"/>
<dbReference type="InterPro" id="IPR000832">
    <property type="entry name" value="GPCR_2_secretin-like"/>
</dbReference>
<evidence type="ECO:0000256" key="5">
    <source>
        <dbReference type="ARBA" id="ARBA00023136"/>
    </source>
</evidence>
<keyword evidence="7" id="KW-0325">Glycoprotein</keyword>
<evidence type="ECO:0000256" key="4">
    <source>
        <dbReference type="ARBA" id="ARBA00022989"/>
    </source>
</evidence>
<dbReference type="PROSITE" id="PS00650">
    <property type="entry name" value="G_PROTEIN_RECEP_F2_2"/>
    <property type="match status" value="1"/>
</dbReference>
<dbReference type="Proteomes" id="UP000593567">
    <property type="component" value="Unassembled WGS sequence"/>
</dbReference>
<feature type="transmembrane region" description="Helical" evidence="8">
    <location>
        <begin position="156"/>
        <end position="179"/>
    </location>
</feature>
<name>A0A7J7KIX7_BUGNE</name>
<dbReference type="GO" id="GO:0004930">
    <property type="term" value="F:G protein-coupled receptor activity"/>
    <property type="evidence" value="ECO:0007669"/>
    <property type="project" value="InterPro"/>
</dbReference>
<dbReference type="Pfam" id="PF00002">
    <property type="entry name" value="7tm_2"/>
    <property type="match status" value="1"/>
</dbReference>
<evidence type="ECO:0000256" key="6">
    <source>
        <dbReference type="ARBA" id="ARBA00023157"/>
    </source>
</evidence>
<keyword evidence="4 8" id="KW-1133">Transmembrane helix</keyword>
<dbReference type="FunFam" id="1.20.1070.10:FF:000058">
    <property type="entry name" value="Adhesion G protein-coupled receptor F5"/>
    <property type="match status" value="1"/>
</dbReference>
<keyword evidence="3 8" id="KW-0812">Transmembrane</keyword>
<dbReference type="PANTHER" id="PTHR12011:SF347">
    <property type="entry name" value="FI21270P1-RELATED"/>
    <property type="match status" value="1"/>
</dbReference>
<proteinExistence type="inferred from homology"/>
<keyword evidence="6" id="KW-1015">Disulfide bond</keyword>
<dbReference type="PROSITE" id="PS50261">
    <property type="entry name" value="G_PROTEIN_RECEP_F2_4"/>
    <property type="match status" value="1"/>
</dbReference>
<dbReference type="PANTHER" id="PTHR12011">
    <property type="entry name" value="ADHESION G-PROTEIN COUPLED RECEPTOR"/>
    <property type="match status" value="1"/>
</dbReference>